<keyword evidence="2" id="KW-1185">Reference proteome</keyword>
<comment type="caution">
    <text evidence="1">The sequence shown here is derived from an EMBL/GenBank/DDBJ whole genome shotgun (WGS) entry which is preliminary data.</text>
</comment>
<protein>
    <submittedName>
        <fullName evidence="1">Uncharacterized protein</fullName>
    </submittedName>
</protein>
<gene>
    <name evidence="1" type="ORF">rsdtw13_34960</name>
</gene>
<evidence type="ECO:0000313" key="1">
    <source>
        <dbReference type="EMBL" id="GKX68238.1"/>
    </source>
</evidence>
<organism evidence="1 2">
    <name type="scientific">Inconstantimicrobium mannanitabidum</name>
    <dbReference type="NCBI Taxonomy" id="1604901"/>
    <lineage>
        <taxon>Bacteria</taxon>
        <taxon>Bacillati</taxon>
        <taxon>Bacillota</taxon>
        <taxon>Clostridia</taxon>
        <taxon>Eubacteriales</taxon>
        <taxon>Clostridiaceae</taxon>
        <taxon>Inconstantimicrobium</taxon>
    </lineage>
</organism>
<accession>A0ACB5RGM2</accession>
<sequence length="111" mass="12362">MKIKKLLVFFLISIFIFPKIPQVQAQPQPLPIATTYKQGIYNATTYTGQYITAKLITPDKPLTVTVIDCSGTLKTFLRFKKTNELVKLGPIQEGDIIVMVGTGEISFSPLQ</sequence>
<proteinExistence type="predicted"/>
<reference evidence="1" key="1">
    <citation type="journal article" date="2025" name="Int. J. Syst. Evol. Microbiol.">
        <title>Inconstantimicrobium mannanitabidum sp. nov., a novel member of the family Clostridiaceae isolated from anoxic soil under the treatment of reductive soil disinfestation.</title>
        <authorList>
            <person name="Ueki A."/>
            <person name="Tonouchi A."/>
            <person name="Honma S."/>
            <person name="Kaku N."/>
            <person name="Ueki K."/>
        </authorList>
    </citation>
    <scope>NUCLEOTIDE SEQUENCE</scope>
    <source>
        <strain evidence="1">TW13</strain>
    </source>
</reference>
<evidence type="ECO:0000313" key="2">
    <source>
        <dbReference type="Proteomes" id="UP001058074"/>
    </source>
</evidence>
<name>A0ACB5RGM2_9CLOT</name>
<dbReference type="Proteomes" id="UP001058074">
    <property type="component" value="Unassembled WGS sequence"/>
</dbReference>
<dbReference type="EMBL" id="BROD01000001">
    <property type="protein sequence ID" value="GKX68238.1"/>
    <property type="molecule type" value="Genomic_DNA"/>
</dbReference>